<dbReference type="Proteomes" id="UP000053732">
    <property type="component" value="Unassembled WGS sequence"/>
</dbReference>
<evidence type="ECO:0000313" key="4">
    <source>
        <dbReference type="Proteomes" id="UP000053732"/>
    </source>
</evidence>
<organism evidence="3 4">
    <name type="scientific">Penicillium camemberti (strain FM 013)</name>
    <dbReference type="NCBI Taxonomy" id="1429867"/>
    <lineage>
        <taxon>Eukaryota</taxon>
        <taxon>Fungi</taxon>
        <taxon>Dikarya</taxon>
        <taxon>Ascomycota</taxon>
        <taxon>Pezizomycotina</taxon>
        <taxon>Eurotiomycetes</taxon>
        <taxon>Eurotiomycetidae</taxon>
        <taxon>Eurotiales</taxon>
        <taxon>Aspergillaceae</taxon>
        <taxon>Penicillium</taxon>
    </lineage>
</organism>
<dbReference type="InterPro" id="IPR015943">
    <property type="entry name" value="WD40/YVTN_repeat-like_dom_sf"/>
</dbReference>
<dbReference type="GO" id="GO:0017057">
    <property type="term" value="F:6-phosphogluconolactonase activity"/>
    <property type="evidence" value="ECO:0007669"/>
    <property type="project" value="TreeGrafter"/>
</dbReference>
<dbReference type="InterPro" id="IPR050282">
    <property type="entry name" value="Cycloisomerase_2"/>
</dbReference>
<name>A0A0G4P3X2_PENC3</name>
<evidence type="ECO:0000256" key="2">
    <source>
        <dbReference type="SAM" id="SignalP"/>
    </source>
</evidence>
<dbReference type="PANTHER" id="PTHR30344:SF1">
    <property type="entry name" value="6-PHOSPHOGLUCONOLACTONASE"/>
    <property type="match status" value="1"/>
</dbReference>
<dbReference type="SUPFAM" id="SSF51004">
    <property type="entry name" value="C-terminal (heme d1) domain of cytochrome cd1-nitrite reductase"/>
    <property type="match status" value="1"/>
</dbReference>
<gene>
    <name evidence="3" type="ORF">PCAMFM013_S005g000122</name>
</gene>
<evidence type="ECO:0000256" key="1">
    <source>
        <dbReference type="ARBA" id="ARBA00005564"/>
    </source>
</evidence>
<feature type="signal peptide" evidence="2">
    <location>
        <begin position="1"/>
        <end position="23"/>
    </location>
</feature>
<comment type="similarity">
    <text evidence="1">Belongs to the cycloisomerase 2 family.</text>
</comment>
<dbReference type="AlphaFoldDB" id="A0A0G4P3X2"/>
<keyword evidence="2" id="KW-0732">Signal</keyword>
<evidence type="ECO:0000313" key="3">
    <source>
        <dbReference type="EMBL" id="CRL20958.1"/>
    </source>
</evidence>
<proteinExistence type="inferred from homology"/>
<dbReference type="Pfam" id="PF10282">
    <property type="entry name" value="Lactonase"/>
    <property type="match status" value="1"/>
</dbReference>
<keyword evidence="4" id="KW-1185">Reference proteome</keyword>
<reference evidence="3 4" key="1">
    <citation type="journal article" date="2014" name="Nat. Commun.">
        <title>Multiple recent horizontal transfers of a large genomic region in cheese making fungi.</title>
        <authorList>
            <person name="Cheeseman K."/>
            <person name="Ropars J."/>
            <person name="Renault P."/>
            <person name="Dupont J."/>
            <person name="Gouzy J."/>
            <person name="Branca A."/>
            <person name="Abraham A.L."/>
            <person name="Ceppi M."/>
            <person name="Conseiller E."/>
            <person name="Debuchy R."/>
            <person name="Malagnac F."/>
            <person name="Goarin A."/>
            <person name="Silar P."/>
            <person name="Lacoste S."/>
            <person name="Sallet E."/>
            <person name="Bensimon A."/>
            <person name="Giraud T."/>
            <person name="Brygoo Y."/>
        </authorList>
    </citation>
    <scope>NUCLEOTIDE SEQUENCE [LARGE SCALE GENOMIC DNA]</scope>
    <source>
        <strain evidence="4">FM 013</strain>
    </source>
</reference>
<accession>A0A0G4P3X2</accession>
<dbReference type="PANTHER" id="PTHR30344">
    <property type="entry name" value="6-PHOSPHOGLUCONOLACTONASE-RELATED"/>
    <property type="match status" value="1"/>
</dbReference>
<dbReference type="EMBL" id="HG793138">
    <property type="protein sequence ID" value="CRL20958.1"/>
    <property type="molecule type" value="Genomic_DNA"/>
</dbReference>
<feature type="chain" id="PRO_5005195014" evidence="2">
    <location>
        <begin position="24"/>
        <end position="394"/>
    </location>
</feature>
<sequence>MMRPILLSTILFGAASMATKLYAASYSGTVTTLSPRRANGSYDLSIVAQTKDCGASPSWLTLDNEHDLMLCLNEGLGASNSSLTSFRVNANGSLTTLDVLETVSGPVMSALYTIPGQPRRRFVAVAHYSGSAITAYTLDSTSGHLNQTQTFTYELAAPGPVPDRQDAPHPHGAIVDPTGRFVLVPDLGMDQIHIFKISPSDGLLQPQKPLLVKPGSGPRHAVFWTPKTNVTSTDDTFLYLVSELENTLTAFKAHYTRNGLTFVKVHEESTYGGEAIPSGSTAAAIHISPENDRIVVSNRGDATFGKNGDSFAVFTCITGRGNHAKDFSFVGLYPTYGSAPREFDINGQNGVISVALQDSHEVALVQWDKQTRSPGKLLAKKSLDGKIPAAIWGP</sequence>
<dbReference type="InterPro" id="IPR011048">
    <property type="entry name" value="Haem_d1_sf"/>
</dbReference>
<dbReference type="InterPro" id="IPR019405">
    <property type="entry name" value="Lactonase_7-beta_prop"/>
</dbReference>
<protein>
    <submittedName>
        <fullName evidence="3">WD40/YVTN repeat-like-containing domain</fullName>
    </submittedName>
</protein>
<dbReference type="Gene3D" id="2.130.10.10">
    <property type="entry name" value="YVTN repeat-like/Quinoprotein amine dehydrogenase"/>
    <property type="match status" value="1"/>
</dbReference>
<dbReference type="STRING" id="1429867.A0A0G4P3X2"/>